<gene>
    <name evidence="2" type="ORF">HMPREF1090_01989</name>
</gene>
<dbReference type="PATRIC" id="fig|999408.3.peg.2134"/>
<dbReference type="Pfam" id="PF13401">
    <property type="entry name" value="AAA_22"/>
    <property type="match status" value="1"/>
</dbReference>
<dbReference type="Proteomes" id="UP000013085">
    <property type="component" value="Unassembled WGS sequence"/>
</dbReference>
<proteinExistence type="predicted"/>
<dbReference type="PANTHER" id="PTHR35894">
    <property type="entry name" value="GENERAL SECRETION PATHWAY PROTEIN A-RELATED"/>
    <property type="match status" value="1"/>
</dbReference>
<evidence type="ECO:0000313" key="2">
    <source>
        <dbReference type="EMBL" id="ENZ17219.1"/>
    </source>
</evidence>
<evidence type="ECO:0000313" key="3">
    <source>
        <dbReference type="Proteomes" id="UP000013085"/>
    </source>
</evidence>
<reference evidence="2 3" key="1">
    <citation type="submission" date="2013-01" db="EMBL/GenBank/DDBJ databases">
        <title>The Genome Sequence of Clostridium clostridioforme 90A8.</title>
        <authorList>
            <consortium name="The Broad Institute Genome Sequencing Platform"/>
            <person name="Earl A."/>
            <person name="Ward D."/>
            <person name="Feldgarden M."/>
            <person name="Gevers D."/>
            <person name="Courvalin P."/>
            <person name="Lambert T."/>
            <person name="Walker B."/>
            <person name="Young S.K."/>
            <person name="Zeng Q."/>
            <person name="Gargeya S."/>
            <person name="Fitzgerald M."/>
            <person name="Haas B."/>
            <person name="Abouelleil A."/>
            <person name="Alvarado L."/>
            <person name="Arachchi H.M."/>
            <person name="Berlin A.M."/>
            <person name="Chapman S.B."/>
            <person name="Dewar J."/>
            <person name="Goldberg J."/>
            <person name="Griggs A."/>
            <person name="Gujja S."/>
            <person name="Hansen M."/>
            <person name="Howarth C."/>
            <person name="Imamovic A."/>
            <person name="Larimer J."/>
            <person name="McCowan C."/>
            <person name="Murphy C."/>
            <person name="Neiman D."/>
            <person name="Pearson M."/>
            <person name="Priest M."/>
            <person name="Roberts A."/>
            <person name="Saif S."/>
            <person name="Shea T."/>
            <person name="Sisk P."/>
            <person name="Sykes S."/>
            <person name="Wortman J."/>
            <person name="Nusbaum C."/>
            <person name="Birren B."/>
        </authorList>
    </citation>
    <scope>NUCLEOTIDE SEQUENCE [LARGE SCALE GENOMIC DNA]</scope>
    <source>
        <strain evidence="2 3">90A8</strain>
    </source>
</reference>
<sequence length="320" mass="36091">MSKEYNVELQKKLEDYLEAEGLSQAKAAPILGISAAVLSQYRRSVYDKGDIGEVEKKLEEFFRIKEEQGQNSRKAEPFRASLQGYIPTSISEAAYKLIRYCQLEKGIVVIDGDAGIGKTKAAAKFLQDNPSTTVYLKAAPSTGTLRSLLKMIGRALKLPENQRTEDLSLAIQDKLKETDKIIIIDEAQNLKFMALEEIRGWVDEDPLTGKPGIGIVLIGNVEVYNKMLGRQEAIFSQQFNRTRLHGRYRTTDIKREDVVKLLPALEERRMTKEIDYLHSISRSKWGIRGMVNVFRNAVNDEDVSMAGLERVAGTMGIRFI</sequence>
<dbReference type="Gene3D" id="3.40.50.300">
    <property type="entry name" value="P-loop containing nucleotide triphosphate hydrolases"/>
    <property type="match status" value="1"/>
</dbReference>
<dbReference type="GO" id="GO:0016887">
    <property type="term" value="F:ATP hydrolysis activity"/>
    <property type="evidence" value="ECO:0007669"/>
    <property type="project" value="InterPro"/>
</dbReference>
<dbReference type="EMBL" id="AGYR01000018">
    <property type="protein sequence ID" value="ENZ17219.1"/>
    <property type="molecule type" value="Genomic_DNA"/>
</dbReference>
<dbReference type="Gene3D" id="1.10.260.40">
    <property type="entry name" value="lambda repressor-like DNA-binding domains"/>
    <property type="match status" value="1"/>
</dbReference>
<organism evidence="2 3">
    <name type="scientific">[Clostridium] clostridioforme 90A8</name>
    <dbReference type="NCBI Taxonomy" id="999408"/>
    <lineage>
        <taxon>Bacteria</taxon>
        <taxon>Bacillati</taxon>
        <taxon>Bacillota</taxon>
        <taxon>Clostridia</taxon>
        <taxon>Lachnospirales</taxon>
        <taxon>Lachnospiraceae</taxon>
        <taxon>Enterocloster</taxon>
    </lineage>
</organism>
<feature type="domain" description="ORC1/DEAH AAA+ ATPase" evidence="1">
    <location>
        <begin position="104"/>
        <end position="225"/>
    </location>
</feature>
<dbReference type="SUPFAM" id="SSF52540">
    <property type="entry name" value="P-loop containing nucleoside triphosphate hydrolases"/>
    <property type="match status" value="1"/>
</dbReference>
<dbReference type="HOGENOM" id="CLU_056183_1_0_9"/>
<dbReference type="PANTHER" id="PTHR35894:SF5">
    <property type="entry name" value="MU-LIKE PROPHAGE FLUMU DNA TRANSPOSITION PROTEIN B"/>
    <property type="match status" value="1"/>
</dbReference>
<dbReference type="GO" id="GO:0003677">
    <property type="term" value="F:DNA binding"/>
    <property type="evidence" value="ECO:0007669"/>
    <property type="project" value="InterPro"/>
</dbReference>
<dbReference type="InterPro" id="IPR027417">
    <property type="entry name" value="P-loop_NTPase"/>
</dbReference>
<name>A0A0E2HQF1_9FIRM</name>
<comment type="caution">
    <text evidence="2">The sequence shown here is derived from an EMBL/GenBank/DDBJ whole genome shotgun (WGS) entry which is preliminary data.</text>
</comment>
<protein>
    <recommendedName>
        <fullName evidence="1">ORC1/DEAH AAA+ ATPase domain-containing protein</fullName>
    </recommendedName>
</protein>
<dbReference type="AlphaFoldDB" id="A0A0E2HQF1"/>
<accession>A0A0E2HQF1</accession>
<dbReference type="InterPro" id="IPR052026">
    <property type="entry name" value="ExeA_AAA_ATPase_DNA-bind"/>
</dbReference>
<dbReference type="InterPro" id="IPR010982">
    <property type="entry name" value="Lambda_DNA-bd_dom_sf"/>
</dbReference>
<dbReference type="RefSeq" id="WP_002595632.1">
    <property type="nucleotide sequence ID" value="NZ_KB851019.1"/>
</dbReference>
<dbReference type="InterPro" id="IPR049945">
    <property type="entry name" value="AAA_22"/>
</dbReference>
<evidence type="ECO:0000259" key="1">
    <source>
        <dbReference type="Pfam" id="PF13401"/>
    </source>
</evidence>